<accession>A0AAV3YV35</accession>
<reference evidence="1 2" key="1">
    <citation type="journal article" date="2021" name="Elife">
        <title>Chloroplast acquisition without the gene transfer in kleptoplastic sea slugs, Plakobranchus ocellatus.</title>
        <authorList>
            <person name="Maeda T."/>
            <person name="Takahashi S."/>
            <person name="Yoshida T."/>
            <person name="Shimamura S."/>
            <person name="Takaki Y."/>
            <person name="Nagai Y."/>
            <person name="Toyoda A."/>
            <person name="Suzuki Y."/>
            <person name="Arimoto A."/>
            <person name="Ishii H."/>
            <person name="Satoh N."/>
            <person name="Nishiyama T."/>
            <person name="Hasebe M."/>
            <person name="Maruyama T."/>
            <person name="Minagawa J."/>
            <person name="Obokata J."/>
            <person name="Shigenobu S."/>
        </authorList>
    </citation>
    <scope>NUCLEOTIDE SEQUENCE [LARGE SCALE GENOMIC DNA]</scope>
</reference>
<gene>
    <name evidence="1" type="ORF">PoB_001259800</name>
</gene>
<proteinExistence type="predicted"/>
<protein>
    <submittedName>
        <fullName evidence="1">Uncharacterized protein</fullName>
    </submittedName>
</protein>
<evidence type="ECO:0000313" key="2">
    <source>
        <dbReference type="Proteomes" id="UP000735302"/>
    </source>
</evidence>
<organism evidence="1 2">
    <name type="scientific">Plakobranchus ocellatus</name>
    <dbReference type="NCBI Taxonomy" id="259542"/>
    <lineage>
        <taxon>Eukaryota</taxon>
        <taxon>Metazoa</taxon>
        <taxon>Spiralia</taxon>
        <taxon>Lophotrochozoa</taxon>
        <taxon>Mollusca</taxon>
        <taxon>Gastropoda</taxon>
        <taxon>Heterobranchia</taxon>
        <taxon>Euthyneura</taxon>
        <taxon>Panpulmonata</taxon>
        <taxon>Sacoglossa</taxon>
        <taxon>Placobranchoidea</taxon>
        <taxon>Plakobranchidae</taxon>
        <taxon>Plakobranchus</taxon>
    </lineage>
</organism>
<sequence length="83" mass="9463">MDVCPEDLAVYIRQNVPRNLESVGNEADLYLLARKRNVCDQPRRSTQAGARPMVDCVLPRELEKRLIGVQRTGELKMSTNNHL</sequence>
<dbReference type="AlphaFoldDB" id="A0AAV3YV35"/>
<keyword evidence="2" id="KW-1185">Reference proteome</keyword>
<dbReference type="EMBL" id="BLXT01001485">
    <property type="protein sequence ID" value="GFN86092.1"/>
    <property type="molecule type" value="Genomic_DNA"/>
</dbReference>
<dbReference type="Proteomes" id="UP000735302">
    <property type="component" value="Unassembled WGS sequence"/>
</dbReference>
<comment type="caution">
    <text evidence="1">The sequence shown here is derived from an EMBL/GenBank/DDBJ whole genome shotgun (WGS) entry which is preliminary data.</text>
</comment>
<evidence type="ECO:0000313" key="1">
    <source>
        <dbReference type="EMBL" id="GFN86092.1"/>
    </source>
</evidence>
<name>A0AAV3YV35_9GAST</name>